<evidence type="ECO:0000256" key="14">
    <source>
        <dbReference type="SAM" id="MobiDB-lite"/>
    </source>
</evidence>
<reference evidence="20" key="2">
    <citation type="submission" date="2017-02" db="EMBL/GenBank/DDBJ databases">
        <title>Sunflower complete genome.</title>
        <authorList>
            <person name="Langlade N."/>
            <person name="Munos S."/>
        </authorList>
    </citation>
    <scope>NUCLEOTIDE SEQUENCE [LARGE SCALE GENOMIC DNA]</scope>
    <source>
        <tissue evidence="20">Leaves</tissue>
    </source>
</reference>
<dbReference type="InterPro" id="IPR017441">
    <property type="entry name" value="Protein_kinase_ATP_BS"/>
</dbReference>
<evidence type="ECO:0000256" key="9">
    <source>
        <dbReference type="ARBA" id="ARBA00022840"/>
    </source>
</evidence>
<dbReference type="GO" id="GO:0005524">
    <property type="term" value="F:ATP binding"/>
    <property type="evidence" value="ECO:0007669"/>
    <property type="project" value="UniProtKB-UniRule"/>
</dbReference>
<keyword evidence="8" id="KW-0418">Kinase</keyword>
<dbReference type="PROSITE" id="PS00010">
    <property type="entry name" value="ASX_HYDROXYL"/>
    <property type="match status" value="1"/>
</dbReference>
<dbReference type="AlphaFoldDB" id="A0A251S5F3"/>
<dbReference type="EMBL" id="CM007905">
    <property type="protein sequence ID" value="OTF93356.1"/>
    <property type="molecule type" value="Genomic_DNA"/>
</dbReference>
<dbReference type="InterPro" id="IPR049883">
    <property type="entry name" value="NOTCH1_EGF-like"/>
</dbReference>
<dbReference type="Pfam" id="PF13947">
    <property type="entry name" value="GUB_WAK_bind"/>
    <property type="match status" value="1"/>
</dbReference>
<dbReference type="Pfam" id="PF07645">
    <property type="entry name" value="EGF_CA"/>
    <property type="match status" value="1"/>
</dbReference>
<evidence type="ECO:0000256" key="5">
    <source>
        <dbReference type="ARBA" id="ARBA00022729"/>
    </source>
</evidence>
<dbReference type="InterPro" id="IPR000742">
    <property type="entry name" value="EGF"/>
</dbReference>
<feature type="domain" description="Protein kinase" evidence="17">
    <location>
        <begin position="414"/>
        <end position="663"/>
    </location>
</feature>
<evidence type="ECO:0000259" key="17">
    <source>
        <dbReference type="PROSITE" id="PS50011"/>
    </source>
</evidence>
<dbReference type="GO" id="GO:0007166">
    <property type="term" value="P:cell surface receptor signaling pathway"/>
    <property type="evidence" value="ECO:0000318"/>
    <property type="project" value="GO_Central"/>
</dbReference>
<feature type="domain" description="EGF-like" evidence="18">
    <location>
        <begin position="244"/>
        <end position="287"/>
    </location>
</feature>
<keyword evidence="15" id="KW-0812">Transmembrane</keyword>
<evidence type="ECO:0000313" key="20">
    <source>
        <dbReference type="EMBL" id="OTF93356.1"/>
    </source>
</evidence>
<comment type="caution">
    <text evidence="12">Lacks conserved residue(s) required for the propagation of feature annotation.</text>
</comment>
<feature type="domain" description="EGF-like" evidence="18">
    <location>
        <begin position="288"/>
        <end position="330"/>
    </location>
</feature>
<dbReference type="CDD" id="cd00054">
    <property type="entry name" value="EGF_CA"/>
    <property type="match status" value="2"/>
</dbReference>
<evidence type="ECO:0000256" key="11">
    <source>
        <dbReference type="ARBA" id="ARBA00023180"/>
    </source>
</evidence>
<dbReference type="PROSITE" id="PS50011">
    <property type="entry name" value="PROTEIN_KINASE_DOM"/>
    <property type="match status" value="1"/>
</dbReference>
<feature type="signal peptide" evidence="16">
    <location>
        <begin position="1"/>
        <end position="18"/>
    </location>
</feature>
<dbReference type="Gene3D" id="2.10.25.10">
    <property type="entry name" value="Laminin"/>
    <property type="match status" value="2"/>
</dbReference>
<protein>
    <submittedName>
        <fullName evidence="20">Putative EGF-like calcium-binding domain-containing protein</fullName>
    </submittedName>
</protein>
<gene>
    <name evidence="20" type="ORF">HannXRQ_Chr16g0531991</name>
    <name evidence="19" type="ORF">HanXRQr2_Chr16g0777541</name>
</gene>
<keyword evidence="4 19" id="KW-0808">Transferase</keyword>
<dbReference type="Gene3D" id="1.10.510.10">
    <property type="entry name" value="Transferase(Phosphotransferase) domain 1"/>
    <property type="match status" value="1"/>
</dbReference>
<evidence type="ECO:0000259" key="18">
    <source>
        <dbReference type="PROSITE" id="PS50026"/>
    </source>
</evidence>
<comment type="subcellular location">
    <subcellularLocation>
        <location evidence="1">Membrane</location>
        <topology evidence="1">Single-pass type I membrane protein</topology>
    </subcellularLocation>
</comment>
<keyword evidence="21" id="KW-1185">Reference proteome</keyword>
<dbReference type="GO" id="GO:0004674">
    <property type="term" value="F:protein serine/threonine kinase activity"/>
    <property type="evidence" value="ECO:0007669"/>
    <property type="project" value="UniProtKB-KW"/>
</dbReference>
<feature type="chain" id="PRO_5041059529" evidence="16">
    <location>
        <begin position="19"/>
        <end position="710"/>
    </location>
</feature>
<evidence type="ECO:0000313" key="21">
    <source>
        <dbReference type="Proteomes" id="UP000215914"/>
    </source>
</evidence>
<evidence type="ECO:0000256" key="10">
    <source>
        <dbReference type="ARBA" id="ARBA00023157"/>
    </source>
</evidence>
<dbReference type="Gramene" id="mRNA:HanXRQr2_Chr16g0777541">
    <property type="protein sequence ID" value="mRNA:HanXRQr2_Chr16g0777541"/>
    <property type="gene ID" value="HanXRQr2_Chr16g0777541"/>
</dbReference>
<dbReference type="InterPro" id="IPR000152">
    <property type="entry name" value="EGF-type_Asp/Asn_hydroxyl_site"/>
</dbReference>
<dbReference type="SMART" id="SM00179">
    <property type="entry name" value="EGF_CA"/>
    <property type="match status" value="2"/>
</dbReference>
<dbReference type="EMBL" id="MNCJ02000331">
    <property type="protein sequence ID" value="KAF5762512.1"/>
    <property type="molecule type" value="Genomic_DNA"/>
</dbReference>
<dbReference type="InterPro" id="IPR045274">
    <property type="entry name" value="WAK-like"/>
</dbReference>
<dbReference type="InterPro" id="IPR001881">
    <property type="entry name" value="EGF-like_Ca-bd_dom"/>
</dbReference>
<evidence type="ECO:0000256" key="13">
    <source>
        <dbReference type="PROSITE-ProRule" id="PRU10141"/>
    </source>
</evidence>
<dbReference type="InterPro" id="IPR011009">
    <property type="entry name" value="Kinase-like_dom_sf"/>
</dbReference>
<dbReference type="GO" id="GO:0030247">
    <property type="term" value="F:polysaccharide binding"/>
    <property type="evidence" value="ECO:0007669"/>
    <property type="project" value="InterPro"/>
</dbReference>
<dbReference type="SUPFAM" id="SSF56112">
    <property type="entry name" value="Protein kinase-like (PK-like)"/>
    <property type="match status" value="1"/>
</dbReference>
<keyword evidence="3 12" id="KW-0245">EGF-like domain</keyword>
<sequence>MFLLFILFLFNSLPFDMATGNVAKPGCQTQCGNLTVAYPFGIGEGSGCSRDASFDLICNSTDYDPPKLFMDISGNIQVDNISDSEMWVTSYVAFRCYNQLGDVAPNEDYSAWFNLEGTPFSFSQRNKFTVIGCDDFAMITGSNGGDFTSGCLGLCTRPDDVPDGYCSGIGCCQTAIPRGLKTYNATLRSIRNHTRVFSFNRCGYAFLGEEDSLQFHGLQDLSNSSKFYTNDPIVPTVLEWVIQSNQSCIEANECKGNSSCSDTDIGGYRCSCNKGYEGNPYLDPGCHDINECDDKINIRCYGQCINTEGSYSCTCGPGYTGDAKMLDGCKPLANGSKFPVTIFTLALVFGMVAILLGMIAIFFGIRKRKLLKLREKFFEQNGGVFIKQKLKAPGTGGAMTMFSTEQLRKATNNYSEERIIGRGGYGVVHKGILPDASVVAIKKSKLVDAAQTEQFINEVMILTQVIQRNVVKLLGCCLEEEVPLLVYEFISNNTLFHHIHHRAGGMGWLSWNNRLRVALEVADFGASRLVPLDHDQVTTLVQGTLGYLDPEYFYTSQLTDKSDVYSFGVVLAELVTGQKPLCAKRTEEEKNLATYFVKAVKENRLFEIVEPRVLREGTLDQLQGIGDLIKRCLNLHGNDRPTMKDVAIELEGLKKFKNIHPWGQQQTHEESRSLILEVEQGDVTLIPYNTNELESSSGSSNIIFQENKPR</sequence>
<evidence type="ECO:0000256" key="12">
    <source>
        <dbReference type="PROSITE-ProRule" id="PRU00076"/>
    </source>
</evidence>
<keyword evidence="5 16" id="KW-0732">Signal</keyword>
<organism evidence="20 21">
    <name type="scientific">Helianthus annuus</name>
    <name type="common">Common sunflower</name>
    <dbReference type="NCBI Taxonomy" id="4232"/>
    <lineage>
        <taxon>Eukaryota</taxon>
        <taxon>Viridiplantae</taxon>
        <taxon>Streptophyta</taxon>
        <taxon>Embryophyta</taxon>
        <taxon>Tracheophyta</taxon>
        <taxon>Spermatophyta</taxon>
        <taxon>Magnoliopsida</taxon>
        <taxon>eudicotyledons</taxon>
        <taxon>Gunneridae</taxon>
        <taxon>Pentapetalae</taxon>
        <taxon>asterids</taxon>
        <taxon>campanulids</taxon>
        <taxon>Asterales</taxon>
        <taxon>Asteraceae</taxon>
        <taxon>Asteroideae</taxon>
        <taxon>Heliantheae alliance</taxon>
        <taxon>Heliantheae</taxon>
        <taxon>Helianthus</taxon>
    </lineage>
</organism>
<keyword evidence="7 13" id="KW-0547">Nucleotide-binding</keyword>
<dbReference type="SUPFAM" id="SSF57196">
    <property type="entry name" value="EGF/Laminin"/>
    <property type="match status" value="1"/>
</dbReference>
<evidence type="ECO:0000256" key="6">
    <source>
        <dbReference type="ARBA" id="ARBA00022737"/>
    </source>
</evidence>
<evidence type="ECO:0000313" key="19">
    <source>
        <dbReference type="EMBL" id="KAF5762512.1"/>
    </source>
</evidence>
<keyword evidence="10" id="KW-1015">Disulfide bond</keyword>
<dbReference type="PANTHER" id="PTHR27005">
    <property type="entry name" value="WALL-ASSOCIATED RECEPTOR KINASE-LIKE 21"/>
    <property type="match status" value="1"/>
</dbReference>
<reference evidence="19" key="3">
    <citation type="submission" date="2020-06" db="EMBL/GenBank/DDBJ databases">
        <title>Helianthus annuus Genome sequencing and assembly Release 2.</title>
        <authorList>
            <person name="Gouzy J."/>
            <person name="Langlade N."/>
            <person name="Munos S."/>
        </authorList>
    </citation>
    <scope>NUCLEOTIDE SEQUENCE</scope>
    <source>
        <tissue evidence="19">Leaves</tissue>
    </source>
</reference>
<proteinExistence type="predicted"/>
<feature type="region of interest" description="Disordered" evidence="14">
    <location>
        <begin position="691"/>
        <end position="710"/>
    </location>
</feature>
<reference evidence="19 21" key="1">
    <citation type="journal article" date="2017" name="Nature">
        <title>The sunflower genome provides insights into oil metabolism, flowering and Asterid evolution.</title>
        <authorList>
            <person name="Badouin H."/>
            <person name="Gouzy J."/>
            <person name="Grassa C.J."/>
            <person name="Murat F."/>
            <person name="Staton S.E."/>
            <person name="Cottret L."/>
            <person name="Lelandais-Briere C."/>
            <person name="Owens G.L."/>
            <person name="Carrere S."/>
            <person name="Mayjonade B."/>
            <person name="Legrand L."/>
            <person name="Gill N."/>
            <person name="Kane N.C."/>
            <person name="Bowers J.E."/>
            <person name="Hubner S."/>
            <person name="Bellec A."/>
            <person name="Berard A."/>
            <person name="Berges H."/>
            <person name="Blanchet N."/>
            <person name="Boniface M.C."/>
            <person name="Brunel D."/>
            <person name="Catrice O."/>
            <person name="Chaidir N."/>
            <person name="Claudel C."/>
            <person name="Donnadieu C."/>
            <person name="Faraut T."/>
            <person name="Fievet G."/>
            <person name="Helmstetter N."/>
            <person name="King M."/>
            <person name="Knapp S.J."/>
            <person name="Lai Z."/>
            <person name="Le Paslier M.C."/>
            <person name="Lippi Y."/>
            <person name="Lorenzon L."/>
            <person name="Mandel J.R."/>
            <person name="Marage G."/>
            <person name="Marchand G."/>
            <person name="Marquand E."/>
            <person name="Bret-Mestries E."/>
            <person name="Morien E."/>
            <person name="Nambeesan S."/>
            <person name="Nguyen T."/>
            <person name="Pegot-Espagnet P."/>
            <person name="Pouilly N."/>
            <person name="Raftis F."/>
            <person name="Sallet E."/>
            <person name="Schiex T."/>
            <person name="Thomas J."/>
            <person name="Vandecasteele C."/>
            <person name="Vares D."/>
            <person name="Vear F."/>
            <person name="Vautrin S."/>
            <person name="Crespi M."/>
            <person name="Mangin B."/>
            <person name="Burke J.M."/>
            <person name="Salse J."/>
            <person name="Munos S."/>
            <person name="Vincourt P."/>
            <person name="Rieseberg L.H."/>
            <person name="Langlade N.B."/>
        </authorList>
    </citation>
    <scope>NUCLEOTIDE SEQUENCE [LARGE SCALE GENOMIC DNA]</scope>
    <source>
        <strain evidence="21">cv. SF193</strain>
        <tissue evidence="19">Leaves</tissue>
    </source>
</reference>
<dbReference type="InParanoid" id="A0A251S5F3"/>
<accession>A0A251S5F3</accession>
<dbReference type="FunFam" id="2.10.25.10:FF:000038">
    <property type="entry name" value="Fibrillin 2"/>
    <property type="match status" value="1"/>
</dbReference>
<feature type="binding site" evidence="13">
    <location>
        <position position="443"/>
    </location>
    <ligand>
        <name>ATP</name>
        <dbReference type="ChEBI" id="CHEBI:30616"/>
    </ligand>
</feature>
<dbReference type="GO" id="GO:0005509">
    <property type="term" value="F:calcium ion binding"/>
    <property type="evidence" value="ECO:0007669"/>
    <property type="project" value="InterPro"/>
</dbReference>
<evidence type="ECO:0000256" key="2">
    <source>
        <dbReference type="ARBA" id="ARBA00022527"/>
    </source>
</evidence>
<dbReference type="Gene3D" id="3.30.200.20">
    <property type="entry name" value="Phosphorylase Kinase, domain 1"/>
    <property type="match status" value="1"/>
</dbReference>
<dbReference type="Proteomes" id="UP000215914">
    <property type="component" value="Chromosome 16"/>
</dbReference>
<dbReference type="InterPro" id="IPR000719">
    <property type="entry name" value="Prot_kinase_dom"/>
</dbReference>
<keyword evidence="9 13" id="KW-0067">ATP-binding</keyword>
<dbReference type="PROSITE" id="PS00107">
    <property type="entry name" value="PROTEIN_KINASE_ATP"/>
    <property type="match status" value="1"/>
</dbReference>
<feature type="transmembrane region" description="Helical" evidence="15">
    <location>
        <begin position="340"/>
        <end position="365"/>
    </location>
</feature>
<dbReference type="PROSITE" id="PS50026">
    <property type="entry name" value="EGF_3"/>
    <property type="match status" value="2"/>
</dbReference>
<keyword evidence="6" id="KW-0677">Repeat</keyword>
<name>A0A251S5F3_HELAN</name>
<evidence type="ECO:0000256" key="1">
    <source>
        <dbReference type="ARBA" id="ARBA00004479"/>
    </source>
</evidence>
<evidence type="ECO:0000256" key="4">
    <source>
        <dbReference type="ARBA" id="ARBA00022679"/>
    </source>
</evidence>
<evidence type="ECO:0000256" key="8">
    <source>
        <dbReference type="ARBA" id="ARBA00022777"/>
    </source>
</evidence>
<dbReference type="InterPro" id="IPR025287">
    <property type="entry name" value="WAK_GUB"/>
</dbReference>
<evidence type="ECO:0000256" key="7">
    <source>
        <dbReference type="ARBA" id="ARBA00022741"/>
    </source>
</evidence>
<keyword evidence="15" id="KW-1133">Transmembrane helix</keyword>
<dbReference type="InterPro" id="IPR018097">
    <property type="entry name" value="EGF_Ca-bd_CS"/>
</dbReference>
<dbReference type="PANTHER" id="PTHR27005:SF400">
    <property type="entry name" value="PROTEIN KINASE DOMAIN-CONTAINING PROTEIN"/>
    <property type="match status" value="1"/>
</dbReference>
<dbReference type="GO" id="GO:0005886">
    <property type="term" value="C:plasma membrane"/>
    <property type="evidence" value="ECO:0000318"/>
    <property type="project" value="GO_Central"/>
</dbReference>
<keyword evidence="2" id="KW-0723">Serine/threonine-protein kinase</keyword>
<dbReference type="Pfam" id="PF00069">
    <property type="entry name" value="Pkinase"/>
    <property type="match status" value="2"/>
</dbReference>
<dbReference type="PROSITE" id="PS01187">
    <property type="entry name" value="EGF_CA"/>
    <property type="match status" value="1"/>
</dbReference>
<keyword evidence="11" id="KW-0325">Glycoprotein</keyword>
<evidence type="ECO:0000256" key="3">
    <source>
        <dbReference type="ARBA" id="ARBA00022536"/>
    </source>
</evidence>
<dbReference type="FunFam" id="3.30.200.20:FF:000162">
    <property type="entry name" value="Adenine nucleotide alpha hydrolase-like domain kinase"/>
    <property type="match status" value="1"/>
</dbReference>
<evidence type="ECO:0000256" key="16">
    <source>
        <dbReference type="SAM" id="SignalP"/>
    </source>
</evidence>
<dbReference type="SMART" id="SM00181">
    <property type="entry name" value="EGF"/>
    <property type="match status" value="2"/>
</dbReference>
<evidence type="ECO:0000256" key="15">
    <source>
        <dbReference type="SAM" id="Phobius"/>
    </source>
</evidence>
<keyword evidence="15" id="KW-0472">Membrane</keyword>
<feature type="compositionally biased region" description="Polar residues" evidence="14">
    <location>
        <begin position="691"/>
        <end position="704"/>
    </location>
</feature>